<dbReference type="InterPro" id="IPR053025">
    <property type="entry name" value="Mito_ATP_Synthase-Asso"/>
</dbReference>
<organism evidence="4 5">
    <name type="scientific">Monopterus albus</name>
    <name type="common">Swamp eel</name>
    <dbReference type="NCBI Taxonomy" id="43700"/>
    <lineage>
        <taxon>Eukaryota</taxon>
        <taxon>Metazoa</taxon>
        <taxon>Chordata</taxon>
        <taxon>Craniata</taxon>
        <taxon>Vertebrata</taxon>
        <taxon>Euteleostomi</taxon>
        <taxon>Actinopterygii</taxon>
        <taxon>Neopterygii</taxon>
        <taxon>Teleostei</taxon>
        <taxon>Neoteleostei</taxon>
        <taxon>Acanthomorphata</taxon>
        <taxon>Anabantaria</taxon>
        <taxon>Synbranchiformes</taxon>
        <taxon>Synbranchidae</taxon>
        <taxon>Monopterus</taxon>
    </lineage>
</organism>
<dbReference type="Gene3D" id="1.10.287.110">
    <property type="entry name" value="DnaJ domain"/>
    <property type="match status" value="1"/>
</dbReference>
<evidence type="ECO:0000256" key="2">
    <source>
        <dbReference type="SAM" id="Phobius"/>
    </source>
</evidence>
<dbReference type="PROSITE" id="PS50076">
    <property type="entry name" value="DNAJ_2"/>
    <property type="match status" value="1"/>
</dbReference>
<feature type="region of interest" description="Disordered" evidence="1">
    <location>
        <begin position="119"/>
        <end position="155"/>
    </location>
</feature>
<feature type="transmembrane region" description="Helical" evidence="2">
    <location>
        <begin position="203"/>
        <end position="223"/>
    </location>
</feature>
<reference evidence="4" key="1">
    <citation type="submission" date="2025-08" db="UniProtKB">
        <authorList>
            <consortium name="Ensembl"/>
        </authorList>
    </citation>
    <scope>IDENTIFICATION</scope>
</reference>
<feature type="compositionally biased region" description="Polar residues" evidence="1">
    <location>
        <begin position="135"/>
        <end position="149"/>
    </location>
</feature>
<evidence type="ECO:0000259" key="3">
    <source>
        <dbReference type="PROSITE" id="PS50076"/>
    </source>
</evidence>
<sequence length="231" mass="26440">MNHQACSLLFHHCLIWRLKLHPAPSTATRSYSWRSGSSSETATLLYRSRTTYYDILNVSPDATQSQIKTAYYKQCFIYHPDKNPGNKEATRRFSEISEAYIVLSDLSLRRKYDRGILGQSDIQSAGKPSSKESVSRSTGSSQPHQQSARRFSGAGGKPVYNFDAFYQAHYGKQLQREKELRARKARMQKEQKVNLSRRDQQKIMEGTVAMLLAMAGLIFINLLKRVAFYEL</sequence>
<keyword evidence="2" id="KW-0472">Membrane</keyword>
<proteinExistence type="predicted"/>
<evidence type="ECO:0000256" key="1">
    <source>
        <dbReference type="SAM" id="MobiDB-lite"/>
    </source>
</evidence>
<dbReference type="AlphaFoldDB" id="A0A3Q3QR78"/>
<evidence type="ECO:0000313" key="5">
    <source>
        <dbReference type="Proteomes" id="UP000261600"/>
    </source>
</evidence>
<dbReference type="SMART" id="SM00271">
    <property type="entry name" value="DnaJ"/>
    <property type="match status" value="1"/>
</dbReference>
<dbReference type="CDD" id="cd06257">
    <property type="entry name" value="DnaJ"/>
    <property type="match status" value="1"/>
</dbReference>
<evidence type="ECO:0000313" key="4">
    <source>
        <dbReference type="Ensembl" id="ENSMALP00000018251.1"/>
    </source>
</evidence>
<dbReference type="SUPFAM" id="SSF46565">
    <property type="entry name" value="Chaperone J-domain"/>
    <property type="match status" value="1"/>
</dbReference>
<keyword evidence="2" id="KW-1133">Transmembrane helix</keyword>
<dbReference type="PANTHER" id="PTHR44873:SF1">
    <property type="entry name" value="DNAJ HOMOLOG SUBFAMILY C MEMBER 30, MITOCHONDRIAL"/>
    <property type="match status" value="1"/>
</dbReference>
<dbReference type="PRINTS" id="PR00625">
    <property type="entry name" value="JDOMAIN"/>
</dbReference>
<feature type="domain" description="J" evidence="3">
    <location>
        <begin position="51"/>
        <end position="116"/>
    </location>
</feature>
<dbReference type="PANTHER" id="PTHR44873">
    <property type="entry name" value="DNAJ HOMOLOG SUBFAMILY C MEMBER 30, MITOCHONDRIAL"/>
    <property type="match status" value="1"/>
</dbReference>
<reference evidence="4" key="2">
    <citation type="submission" date="2025-09" db="UniProtKB">
        <authorList>
            <consortium name="Ensembl"/>
        </authorList>
    </citation>
    <scope>IDENTIFICATION</scope>
</reference>
<dbReference type="Pfam" id="PF00226">
    <property type="entry name" value="DnaJ"/>
    <property type="match status" value="1"/>
</dbReference>
<name>A0A3Q3QR78_MONAL</name>
<accession>A0A3Q3QR78</accession>
<dbReference type="Ensembl" id="ENSMALT00000018602.1">
    <property type="protein sequence ID" value="ENSMALP00000018251.1"/>
    <property type="gene ID" value="ENSMALG00000012718.1"/>
</dbReference>
<keyword evidence="5" id="KW-1185">Reference proteome</keyword>
<dbReference type="InterPro" id="IPR001623">
    <property type="entry name" value="DnaJ_domain"/>
</dbReference>
<dbReference type="InterPro" id="IPR036869">
    <property type="entry name" value="J_dom_sf"/>
</dbReference>
<dbReference type="STRING" id="43700.ENSMALP00000018251"/>
<protein>
    <recommendedName>
        <fullName evidence="3">J domain-containing protein</fullName>
    </recommendedName>
</protein>
<keyword evidence="2" id="KW-0812">Transmembrane</keyword>
<dbReference type="Proteomes" id="UP000261600">
    <property type="component" value="Unplaced"/>
</dbReference>